<gene>
    <name evidence="1" type="ORF">F511_07635</name>
</gene>
<protein>
    <submittedName>
        <fullName evidence="1">Uncharacterized protein</fullName>
    </submittedName>
</protein>
<keyword evidence="2" id="KW-1185">Reference proteome</keyword>
<dbReference type="EMBL" id="KQ987836">
    <property type="protein sequence ID" value="KZV56713.1"/>
    <property type="molecule type" value="Genomic_DNA"/>
</dbReference>
<name>A0A2Z7DGK0_9LAMI</name>
<reference evidence="1 2" key="1">
    <citation type="journal article" date="2015" name="Proc. Natl. Acad. Sci. U.S.A.">
        <title>The resurrection genome of Boea hygrometrica: A blueprint for survival of dehydration.</title>
        <authorList>
            <person name="Xiao L."/>
            <person name="Yang G."/>
            <person name="Zhang L."/>
            <person name="Yang X."/>
            <person name="Zhao S."/>
            <person name="Ji Z."/>
            <person name="Zhou Q."/>
            <person name="Hu M."/>
            <person name="Wang Y."/>
            <person name="Chen M."/>
            <person name="Xu Y."/>
            <person name="Jin H."/>
            <person name="Xiao X."/>
            <person name="Hu G."/>
            <person name="Bao F."/>
            <person name="Hu Y."/>
            <person name="Wan P."/>
            <person name="Li L."/>
            <person name="Deng X."/>
            <person name="Kuang T."/>
            <person name="Xiang C."/>
            <person name="Zhu J.K."/>
            <person name="Oliver M.J."/>
            <person name="He Y."/>
        </authorList>
    </citation>
    <scope>NUCLEOTIDE SEQUENCE [LARGE SCALE GENOMIC DNA]</scope>
    <source>
        <strain evidence="2">cv. XS01</strain>
    </source>
</reference>
<proteinExistence type="predicted"/>
<dbReference type="AlphaFoldDB" id="A0A2Z7DGK0"/>
<sequence>MENIARQPRAHVERGSRRDMRVSRDVRHDACSVSWKVSTGACWTYRQPLACLSHSPRQPCATCARLAAAHGQACHAHPCAPVRHSMAHATGNMCGARAATLLPADTLTGQIESFEFSSPGSNKLTGSNYLDWLHNLKIVLASEKLLYTLEKSPMKEAPADVSPEELTRLEKRWDHVLG</sequence>
<organism evidence="1 2">
    <name type="scientific">Dorcoceras hygrometricum</name>
    <dbReference type="NCBI Taxonomy" id="472368"/>
    <lineage>
        <taxon>Eukaryota</taxon>
        <taxon>Viridiplantae</taxon>
        <taxon>Streptophyta</taxon>
        <taxon>Embryophyta</taxon>
        <taxon>Tracheophyta</taxon>
        <taxon>Spermatophyta</taxon>
        <taxon>Magnoliopsida</taxon>
        <taxon>eudicotyledons</taxon>
        <taxon>Gunneridae</taxon>
        <taxon>Pentapetalae</taxon>
        <taxon>asterids</taxon>
        <taxon>lamiids</taxon>
        <taxon>Lamiales</taxon>
        <taxon>Gesneriaceae</taxon>
        <taxon>Didymocarpoideae</taxon>
        <taxon>Trichosporeae</taxon>
        <taxon>Loxocarpinae</taxon>
        <taxon>Dorcoceras</taxon>
    </lineage>
</organism>
<evidence type="ECO:0000313" key="2">
    <source>
        <dbReference type="Proteomes" id="UP000250235"/>
    </source>
</evidence>
<accession>A0A2Z7DGK0</accession>
<dbReference type="Proteomes" id="UP000250235">
    <property type="component" value="Unassembled WGS sequence"/>
</dbReference>
<dbReference type="OrthoDB" id="1920930at2759"/>
<evidence type="ECO:0000313" key="1">
    <source>
        <dbReference type="EMBL" id="KZV56713.1"/>
    </source>
</evidence>